<dbReference type="Pfam" id="PF17963">
    <property type="entry name" value="Big_9"/>
    <property type="match status" value="1"/>
</dbReference>
<dbReference type="InterPro" id="IPR002126">
    <property type="entry name" value="Cadherin-like_dom"/>
</dbReference>
<dbReference type="EMBL" id="JAODWD010000005">
    <property type="protein sequence ID" value="MCT7660821.1"/>
    <property type="molecule type" value="Genomic_DNA"/>
</dbReference>
<dbReference type="Gene3D" id="2.60.40.3440">
    <property type="match status" value="1"/>
</dbReference>
<protein>
    <submittedName>
        <fullName evidence="3">Ig-like domain-containing protein</fullName>
    </submittedName>
</protein>
<gene>
    <name evidence="3" type="ORF">N4S67_20675</name>
</gene>
<dbReference type="PROSITE" id="PS50268">
    <property type="entry name" value="CADHERIN_2"/>
    <property type="match status" value="2"/>
</dbReference>
<dbReference type="RefSeq" id="WP_260994893.1">
    <property type="nucleotide sequence ID" value="NZ_JAODWD010000005.1"/>
</dbReference>
<dbReference type="NCBIfam" id="TIGR02276">
    <property type="entry name" value="beta_rpt_yvtn"/>
    <property type="match status" value="2"/>
</dbReference>
<comment type="caution">
    <text evidence="3">The sequence shown here is derived from an EMBL/GenBank/DDBJ whole genome shotgun (WGS) entry which is preliminary data.</text>
</comment>
<feature type="compositionally biased region" description="Pro residues" evidence="1">
    <location>
        <begin position="181"/>
        <end position="198"/>
    </location>
</feature>
<dbReference type="Pfam" id="PF17803">
    <property type="entry name" value="Cadherin_4"/>
    <property type="match status" value="3"/>
</dbReference>
<proteinExistence type="predicted"/>
<evidence type="ECO:0000259" key="2">
    <source>
        <dbReference type="PROSITE" id="PS50268"/>
    </source>
</evidence>
<dbReference type="InterPro" id="IPR011048">
    <property type="entry name" value="Haem_d1_sf"/>
</dbReference>
<dbReference type="Gene3D" id="2.60.40.2810">
    <property type="match status" value="1"/>
</dbReference>
<dbReference type="Proteomes" id="UP001206639">
    <property type="component" value="Unassembled WGS sequence"/>
</dbReference>
<dbReference type="PANTHER" id="PTHR47197">
    <property type="entry name" value="PROTEIN NIRF"/>
    <property type="match status" value="1"/>
</dbReference>
<dbReference type="InterPro" id="IPR051200">
    <property type="entry name" value="Host-pathogen_enzymatic-act"/>
</dbReference>
<dbReference type="InterPro" id="IPR019405">
    <property type="entry name" value="Lactonase_7-beta_prop"/>
</dbReference>
<dbReference type="NCBIfam" id="TIGR01965">
    <property type="entry name" value="VCBS_repeat"/>
    <property type="match status" value="1"/>
</dbReference>
<accession>A0ABT2MFS9</accession>
<feature type="compositionally biased region" description="Low complexity" evidence="1">
    <location>
        <begin position="167"/>
        <end position="180"/>
    </location>
</feature>
<feature type="domain" description="Cadherin" evidence="2">
    <location>
        <begin position="464"/>
        <end position="565"/>
    </location>
</feature>
<dbReference type="InterPro" id="IPR015943">
    <property type="entry name" value="WD40/YVTN_repeat-like_dom_sf"/>
</dbReference>
<evidence type="ECO:0000313" key="4">
    <source>
        <dbReference type="Proteomes" id="UP001206639"/>
    </source>
</evidence>
<dbReference type="SUPFAM" id="SSF49313">
    <property type="entry name" value="Cadherin-like"/>
    <property type="match status" value="2"/>
</dbReference>
<keyword evidence="4" id="KW-1185">Reference proteome</keyword>
<dbReference type="PANTHER" id="PTHR47197:SF3">
    <property type="entry name" value="DIHYDRO-HEME D1 DEHYDROGENASE"/>
    <property type="match status" value="1"/>
</dbReference>
<feature type="domain" description="Cadherin" evidence="2">
    <location>
        <begin position="564"/>
        <end position="669"/>
    </location>
</feature>
<dbReference type="CDD" id="cd11304">
    <property type="entry name" value="Cadherin_repeat"/>
    <property type="match status" value="2"/>
</dbReference>
<dbReference type="SUPFAM" id="SSF51004">
    <property type="entry name" value="C-terminal (heme d1) domain of cytochrome cd1-nitrite reductase"/>
    <property type="match status" value="2"/>
</dbReference>
<dbReference type="Pfam" id="PF10282">
    <property type="entry name" value="Lactonase"/>
    <property type="match status" value="1"/>
</dbReference>
<name>A0ABT2MFS9_9MYCO</name>
<sequence>MAAQFNRPFAGNNRASRRARNGQESSVGSATVAVGPEGSARHRVRPAVNAGCGRYVGRVGALAIALGVGVAVATGSGMGVARAQDGADASNTSQGPANDGANPGAEQETGAVDPGQVQTEQPVGSGDPAEQNDPGNGVVPEMNVSVSGGATVTGAETRVENGDENLSPTGETPTTPAPETAAPPAPVEPPPTFVPPPTETVVPPEVPSVDPSTPQAPTGRSAQSKDAGTADSANVNAPAGSGVSLAAEDGHVSLFSLTADSDEELQLVMAAAAPGTPAPAPLVPQPSNPVEAVLGGVQAVTNIVTTALSMFLSGFLAPGPTTPAPPVMLFVVLGWAQRELQRTFLNQSPTAVADTVTTAEDDDVTIPVLANDTDGDLGAGDVLTVTDFTQPANGEVVLNPNGTFTYTPDANFNGTDTFSYTVSDEASPWHLHGLAGFFGGGGHSSTTTVTVNVTPVEDNSGAPVADNDTATVNEGQSIAISVLDGDTDPDGNTTIDPTTVQVLTQPTNGAIQINPATGAITYTHNGSETTTDLFTYTVQDTSGAPSNTATVTITITPVNDGAPVADNDTATVNEGQSIAVNVLDGDTDPNGNTTIDPTTVQVLTQPTNGAIQINPATGAITYTHNGSETTTDLFTYTVQDTSGAPSNTATVTITITPVNDAPTLGSPAFVVDSVNQASGVVVGHVDVVDSDSGILTYSVSPISPAIGTVTVNSTTGVWTFTPTTQTRLTALTSPGDETVGFTINVTDGQLSVSVPVVAPIDPPAAAVTGSIAAGPLPQGVAVVGDRLYVVNQNPSTVTVIDLDTNTVIDLNPATPAIDRIAVGSAPFATAVQGTRLYVANINGDSVTIIDTTTNTVIDANPATPAIDTIPVGNGPHGMAISGDRLYVTNRFGNTVTVIDTTTNTVVDANPATPAIDPIAVGNSPNGAAVSGNHLYVANLAGNTVSVIDTATNTVIHNISVPNPYAVAANGNRLYVTNANNDTVTVIDTTTDTIIDANPATPAIDAIPVGDGPGAIAISGNRLYVANTTSNTVTVIDATTNTVLATLNVGSSPMAVAVSGNHVYTANQSSGTVTVITTDQ</sequence>
<feature type="region of interest" description="Disordered" evidence="1">
    <location>
        <begin position="158"/>
        <end position="236"/>
    </location>
</feature>
<evidence type="ECO:0000313" key="3">
    <source>
        <dbReference type="EMBL" id="MCT7660821.1"/>
    </source>
</evidence>
<dbReference type="InterPro" id="IPR010221">
    <property type="entry name" value="VCBS_dom"/>
</dbReference>
<dbReference type="InterPro" id="IPR015919">
    <property type="entry name" value="Cadherin-like_sf"/>
</dbReference>
<feature type="region of interest" description="Disordered" evidence="1">
    <location>
        <begin position="1"/>
        <end position="41"/>
    </location>
</feature>
<dbReference type="NCBIfam" id="NF012211">
    <property type="entry name" value="tand_rpt_95"/>
    <property type="match status" value="3"/>
</dbReference>
<evidence type="ECO:0000256" key="1">
    <source>
        <dbReference type="SAM" id="MobiDB-lite"/>
    </source>
</evidence>
<dbReference type="InterPro" id="IPR011964">
    <property type="entry name" value="YVTN_b-propeller_repeat"/>
</dbReference>
<feature type="compositionally biased region" description="Low complexity" evidence="1">
    <location>
        <begin position="199"/>
        <end position="213"/>
    </location>
</feature>
<dbReference type="InterPro" id="IPR040853">
    <property type="entry name" value="RapA2_cadherin-like"/>
</dbReference>
<feature type="compositionally biased region" description="Polar residues" evidence="1">
    <location>
        <begin position="215"/>
        <end position="235"/>
    </location>
</feature>
<feature type="region of interest" description="Disordered" evidence="1">
    <location>
        <begin position="82"/>
        <end position="144"/>
    </location>
</feature>
<reference evidence="4" key="1">
    <citation type="submission" date="2023-07" db="EMBL/GenBank/DDBJ databases">
        <authorList>
            <person name="Deng Y."/>
            <person name="Zhang Y.-Q."/>
        </authorList>
    </citation>
    <scope>NUCLEOTIDE SEQUENCE [LARGE SCALE GENOMIC DNA]</scope>
    <source>
        <strain evidence="4">CPCC 205710</strain>
    </source>
</reference>
<dbReference type="Gene3D" id="2.60.40.60">
    <property type="entry name" value="Cadherins"/>
    <property type="match status" value="1"/>
</dbReference>
<dbReference type="Gene3D" id="2.130.10.10">
    <property type="entry name" value="YVTN repeat-like/Quinoprotein amine dehydrogenase"/>
    <property type="match status" value="4"/>
</dbReference>
<organism evidence="3 4">
    <name type="scientific">Mycobacterium deserti</name>
    <dbReference type="NCBI Taxonomy" id="2978347"/>
    <lineage>
        <taxon>Bacteria</taxon>
        <taxon>Bacillati</taxon>
        <taxon>Actinomycetota</taxon>
        <taxon>Actinomycetes</taxon>
        <taxon>Mycobacteriales</taxon>
        <taxon>Mycobacteriaceae</taxon>
        <taxon>Mycobacterium</taxon>
    </lineage>
</organism>